<feature type="domain" description="Metallo-beta-lactamase" evidence="1">
    <location>
        <begin position="21"/>
        <end position="184"/>
    </location>
</feature>
<evidence type="ECO:0000313" key="3">
    <source>
        <dbReference type="Proteomes" id="UP000317303"/>
    </source>
</evidence>
<name>A0A660CDA1_9PSEU</name>
<dbReference type="EMBL" id="VLJV01000001">
    <property type="protein sequence ID" value="TWH21558.1"/>
    <property type="molecule type" value="Genomic_DNA"/>
</dbReference>
<dbReference type="PANTHER" id="PTHR42773">
    <property type="entry name" value="METALLO-BETA-LACTAMASE-RELATED"/>
    <property type="match status" value="1"/>
</dbReference>
<dbReference type="OrthoDB" id="9802991at2"/>
<dbReference type="Pfam" id="PF00753">
    <property type="entry name" value="Lactamase_B"/>
    <property type="match status" value="1"/>
</dbReference>
<sequence>MRKINDHLWETDPEYPFPGLSTHAYLWRAPSGNVLFYNTTHTNEQDRMAELGGVRHHYLSHQDEIAPSLHAIRERFGSTLHAHSTEAHLVEETATVDDAFTEAHLGPDGLEVIPTPGHTPGSTCYLVPGADGRTYLMTGDTIYVDRQGHWRAGYIDGMSDREQLAASLRQLATLTPDVVISSAFTGESGVTELGQRPWAECVDEALHALEPERVTG</sequence>
<dbReference type="Gene3D" id="3.60.15.10">
    <property type="entry name" value="Ribonuclease Z/Hydroxyacylglutathione hydrolase-like"/>
    <property type="match status" value="1"/>
</dbReference>
<protein>
    <submittedName>
        <fullName evidence="2">Metallo-beta-lactamase superfamily protein</fullName>
    </submittedName>
</protein>
<dbReference type="SUPFAM" id="SSF56281">
    <property type="entry name" value="Metallo-hydrolase/oxidoreductase"/>
    <property type="match status" value="1"/>
</dbReference>
<proteinExistence type="predicted"/>
<accession>A0A660CDA1</accession>
<dbReference type="PANTHER" id="PTHR42773:SF1">
    <property type="entry name" value="METALLO-BETA-LACTAMASE FAMILY PROTEIN"/>
    <property type="match status" value="1"/>
</dbReference>
<dbReference type="InterPro" id="IPR001279">
    <property type="entry name" value="Metallo-B-lactamas"/>
</dbReference>
<evidence type="ECO:0000259" key="1">
    <source>
        <dbReference type="SMART" id="SM00849"/>
    </source>
</evidence>
<dbReference type="AlphaFoldDB" id="A0A660CDA1"/>
<dbReference type="Proteomes" id="UP000317303">
    <property type="component" value="Unassembled WGS sequence"/>
</dbReference>
<comment type="caution">
    <text evidence="2">The sequence shown here is derived from an EMBL/GenBank/DDBJ whole genome shotgun (WGS) entry which is preliminary data.</text>
</comment>
<dbReference type="SMART" id="SM00849">
    <property type="entry name" value="Lactamase_B"/>
    <property type="match status" value="1"/>
</dbReference>
<keyword evidence="3" id="KW-1185">Reference proteome</keyword>
<gene>
    <name evidence="2" type="ORF">JD82_03423</name>
</gene>
<dbReference type="RefSeq" id="WP_030530341.1">
    <property type="nucleotide sequence ID" value="NZ_JOIJ01000001.1"/>
</dbReference>
<organism evidence="2 3">
    <name type="scientific">Prauserella rugosa</name>
    <dbReference type="NCBI Taxonomy" id="43354"/>
    <lineage>
        <taxon>Bacteria</taxon>
        <taxon>Bacillati</taxon>
        <taxon>Actinomycetota</taxon>
        <taxon>Actinomycetes</taxon>
        <taxon>Pseudonocardiales</taxon>
        <taxon>Pseudonocardiaceae</taxon>
        <taxon>Prauserella</taxon>
    </lineage>
</organism>
<evidence type="ECO:0000313" key="2">
    <source>
        <dbReference type="EMBL" id="TWH21558.1"/>
    </source>
</evidence>
<reference evidence="2 3" key="1">
    <citation type="submission" date="2019-07" db="EMBL/GenBank/DDBJ databases">
        <title>R&amp;d 2014.</title>
        <authorList>
            <person name="Klenk H.-P."/>
        </authorList>
    </citation>
    <scope>NUCLEOTIDE SEQUENCE [LARGE SCALE GENOMIC DNA]</scope>
    <source>
        <strain evidence="2 3">DSM 43194</strain>
    </source>
</reference>
<dbReference type="InterPro" id="IPR036866">
    <property type="entry name" value="RibonucZ/Hydroxyglut_hydro"/>
</dbReference>